<reference evidence="1 2" key="1">
    <citation type="submission" date="2014-03" db="EMBL/GenBank/DDBJ databases">
        <title>Genomics of Bifidobacteria.</title>
        <authorList>
            <person name="Ventura M."/>
            <person name="Milani C."/>
            <person name="Lugli G.A."/>
        </authorList>
    </citation>
    <scope>NUCLEOTIDE SEQUENCE [LARGE SCALE GENOMIC DNA]</scope>
    <source>
        <strain evidence="1 2">DSM 23968</strain>
    </source>
</reference>
<accession>A0A087D7R3</accession>
<keyword evidence="2" id="KW-1185">Reference proteome</keyword>
<sequence length="259" mass="28445">MAQQSEAGIPRAGKRKWGYDPAQVDAFLERAHALYDSDGAQLTQRDIQNVSFDLTRGGYEIAQVDAALARLERAVVDKQTTWEISQHGRVAWKAKTEELYREIAKHLDRGERERFGSGKPRTPSYDRKQVDKLADQIADKAAAELGLDGVSKKDVRDLDKITADFVSNSVFTQRKGKKGYDERQVDYFLNTCVQLLSRIESFDRVADYVTSDGEGAHDAASAVAPAAAPASVDGIAPLFSPDAQYQRPAAPQSDGADAP</sequence>
<name>A0A087D7R3_9BIFI</name>
<dbReference type="InterPro" id="IPR019932">
    <property type="entry name" value="CHP03543"/>
</dbReference>
<dbReference type="AlphaFoldDB" id="A0A087D7R3"/>
<dbReference type="NCBIfam" id="TIGR03543">
    <property type="entry name" value="divI1A_rptt_fam"/>
    <property type="match status" value="1"/>
</dbReference>
<comment type="caution">
    <text evidence="1">The sequence shown here is derived from an EMBL/GenBank/DDBJ whole genome shotgun (WGS) entry which is preliminary data.</text>
</comment>
<evidence type="ECO:0000313" key="1">
    <source>
        <dbReference type="EMBL" id="KFI91563.1"/>
    </source>
</evidence>
<protein>
    <submittedName>
        <fullName evidence="1">DivIVA domain repeat protein</fullName>
    </submittedName>
</protein>
<dbReference type="OrthoDB" id="3480096at2"/>
<dbReference type="InterPro" id="IPR019933">
    <property type="entry name" value="DivIVA_domain"/>
</dbReference>
<dbReference type="EMBL" id="JGZP01000037">
    <property type="protein sequence ID" value="KFI91563.1"/>
    <property type="molecule type" value="Genomic_DNA"/>
</dbReference>
<dbReference type="Proteomes" id="UP000029004">
    <property type="component" value="Unassembled WGS sequence"/>
</dbReference>
<dbReference type="eggNOG" id="COG3170">
    <property type="taxonomic scope" value="Bacteria"/>
</dbReference>
<dbReference type="NCBIfam" id="TIGR03544">
    <property type="entry name" value="DivI1A_domain"/>
    <property type="match status" value="2"/>
</dbReference>
<feature type="non-terminal residue" evidence="1">
    <location>
        <position position="259"/>
    </location>
</feature>
<evidence type="ECO:0000313" key="2">
    <source>
        <dbReference type="Proteomes" id="UP000029004"/>
    </source>
</evidence>
<gene>
    <name evidence="1" type="ORF">BSTEL_2203</name>
</gene>
<dbReference type="STRING" id="762211.BSTEL_2203"/>
<dbReference type="RefSeq" id="WP_034530442.1">
    <property type="nucleotide sequence ID" value="NZ_JGZP01000037.1"/>
</dbReference>
<organism evidence="1 2">
    <name type="scientific">Bifidobacterium stellenboschense</name>
    <dbReference type="NCBI Taxonomy" id="762211"/>
    <lineage>
        <taxon>Bacteria</taxon>
        <taxon>Bacillati</taxon>
        <taxon>Actinomycetota</taxon>
        <taxon>Actinomycetes</taxon>
        <taxon>Bifidobacteriales</taxon>
        <taxon>Bifidobacteriaceae</taxon>
        <taxon>Bifidobacterium</taxon>
    </lineage>
</organism>
<proteinExistence type="predicted"/>